<comment type="caution">
    <text evidence="8">Lacks conserved residue(s) required for the propagation of feature annotation.</text>
</comment>
<feature type="binding site" evidence="8">
    <location>
        <begin position="39"/>
        <end position="41"/>
    </location>
    <ligand>
        <name>S-adenosyl-L-methionine</name>
        <dbReference type="ChEBI" id="CHEBI:59789"/>
    </ligand>
</feature>
<dbReference type="SUPFAM" id="SSF102114">
    <property type="entry name" value="Radical SAM enzymes"/>
    <property type="match status" value="1"/>
</dbReference>
<comment type="cofactor">
    <cofactor evidence="8">
        <name>[4Fe-4S] cluster</name>
        <dbReference type="ChEBI" id="CHEBI:49883"/>
    </cofactor>
    <text evidence="8">Binds 1 [4Fe-4S] cluster. The cluster is coordinated with 3 cysteines and an exchangeable S-adenosyl-L-methionine.</text>
</comment>
<feature type="binding site" evidence="8">
    <location>
        <position position="42"/>
    </location>
    <ligand>
        <name>Mg(2+)</name>
        <dbReference type="ChEBI" id="CHEBI:18420"/>
    </ligand>
</feature>
<dbReference type="EC" id="4.3.99.3" evidence="8"/>
<feature type="binding site" evidence="8">
    <location>
        <begin position="124"/>
        <end position="126"/>
    </location>
    <ligand>
        <name>S-adenosyl-L-methionine</name>
        <dbReference type="ChEBI" id="CHEBI:59789"/>
    </ligand>
</feature>
<dbReference type="EMBL" id="JBHSOZ010000003">
    <property type="protein sequence ID" value="MFC5712580.1"/>
    <property type="molecule type" value="Genomic_DNA"/>
</dbReference>
<protein>
    <recommendedName>
        <fullName evidence="8">7-carboxy-7-deazaguanine synthase</fullName>
        <shortName evidence="8">CDG synthase</shortName>
        <ecNumber evidence="8">4.3.99.3</ecNumber>
    </recommendedName>
    <alternativeName>
        <fullName evidence="8">Queuosine biosynthesis protein QueE</fullName>
    </alternativeName>
</protein>
<feature type="binding site" evidence="8">
    <location>
        <position position="37"/>
    </location>
    <ligand>
        <name>[4Fe-4S] cluster</name>
        <dbReference type="ChEBI" id="CHEBI:49883"/>
        <note>4Fe-4S-S-AdoMet</note>
    </ligand>
</feature>
<feature type="binding site" evidence="8">
    <location>
        <position position="29"/>
    </location>
    <ligand>
        <name>substrate</name>
    </ligand>
</feature>
<dbReference type="CDD" id="cd01335">
    <property type="entry name" value="Radical_SAM"/>
    <property type="match status" value="1"/>
</dbReference>
<dbReference type="PANTHER" id="PTHR42836:SF1">
    <property type="entry name" value="7-CARBOXY-7-DEAZAGUANINE SYNTHASE"/>
    <property type="match status" value="1"/>
</dbReference>
<keyword evidence="8" id="KW-0671">Queuosine biosynthesis</keyword>
<dbReference type="Proteomes" id="UP001596142">
    <property type="component" value="Unassembled WGS sequence"/>
</dbReference>
<keyword evidence="3 8" id="KW-0479">Metal-binding</keyword>
<evidence type="ECO:0000256" key="6">
    <source>
        <dbReference type="ARBA" id="ARBA00023014"/>
    </source>
</evidence>
<dbReference type="GO" id="GO:0016829">
    <property type="term" value="F:lyase activity"/>
    <property type="evidence" value="ECO:0007669"/>
    <property type="project" value="UniProtKB-KW"/>
</dbReference>
<feature type="binding site" evidence="8">
    <location>
        <position position="40"/>
    </location>
    <ligand>
        <name>[4Fe-4S] cluster</name>
        <dbReference type="ChEBI" id="CHEBI:49883"/>
        <note>4Fe-4S-S-AdoMet</note>
    </ligand>
</feature>
<keyword evidence="4 8" id="KW-0460">Magnesium</keyword>
<dbReference type="InterPro" id="IPR024924">
    <property type="entry name" value="7-CO-7-deazaguanine_synth-like"/>
</dbReference>
<name>A0ABW0YMD9_9BACI</name>
<dbReference type="Pfam" id="PF04055">
    <property type="entry name" value="Radical_SAM"/>
    <property type="match status" value="1"/>
</dbReference>
<evidence type="ECO:0000256" key="4">
    <source>
        <dbReference type="ARBA" id="ARBA00022842"/>
    </source>
</evidence>
<accession>A0ABW0YMD9</accession>
<dbReference type="SFLD" id="SFLDS00029">
    <property type="entry name" value="Radical_SAM"/>
    <property type="match status" value="1"/>
</dbReference>
<keyword evidence="7 8" id="KW-0456">Lyase</keyword>
<sequence>MKKVPVLEIFGPTIQGEGMVIGQKTMFVRTSGCDYRCSWCDSAFTWDGSQKPDMMKTDEIVDRLNDLAPGRYSHVTISGGNPALHEGIGHLVQTLKQQGIKTAVETQGSTWQEWMLDIDEVTLSPKPPSSNMKTNWQQLDFYVERLKEEGKGQASFKIVIFDIEDLKYALAVHQRYPHVPFFLQAGNEDVKEADDQSVRDRLLTKYEWLVDTVTKSEDFNNVKVLPQLHALLWGNKQGV</sequence>
<evidence type="ECO:0000256" key="2">
    <source>
        <dbReference type="ARBA" id="ARBA00022691"/>
    </source>
</evidence>
<keyword evidence="11" id="KW-1185">Reference proteome</keyword>
<comment type="function">
    <text evidence="8">Catalyzes the complex heterocyclic radical-mediated conversion of 6-carboxy-5,6,7,8-tetrahydropterin (CPH4) to 7-carboxy-7-deazaguanine (CDG), a step common to the biosynthetic pathways of all 7-deazapurine-containing compounds.</text>
</comment>
<keyword evidence="6 8" id="KW-0411">Iron-sulfur</keyword>
<comment type="caution">
    <text evidence="10">The sequence shown here is derived from an EMBL/GenBank/DDBJ whole genome shotgun (WGS) entry which is preliminary data.</text>
</comment>
<evidence type="ECO:0000259" key="9">
    <source>
        <dbReference type="PROSITE" id="PS51918"/>
    </source>
</evidence>
<comment type="subunit">
    <text evidence="8">Homodimer.</text>
</comment>
<comment type="cofactor">
    <cofactor evidence="8">
        <name>Mg(2+)</name>
        <dbReference type="ChEBI" id="CHEBI:18420"/>
    </cofactor>
</comment>
<feature type="domain" description="Radical SAM core" evidence="9">
    <location>
        <begin position="20"/>
        <end position="235"/>
    </location>
</feature>
<comment type="catalytic activity">
    <reaction evidence="8">
        <text>6-carboxy-5,6,7,8-tetrahydropterin + H(+) = 7-carboxy-7-carbaguanine + NH4(+)</text>
        <dbReference type="Rhea" id="RHEA:27974"/>
        <dbReference type="ChEBI" id="CHEBI:15378"/>
        <dbReference type="ChEBI" id="CHEBI:28938"/>
        <dbReference type="ChEBI" id="CHEBI:61032"/>
        <dbReference type="ChEBI" id="CHEBI:61036"/>
        <dbReference type="EC" id="4.3.99.3"/>
    </reaction>
</comment>
<organism evidence="10 11">
    <name type="scientific">Thalassorhabdus alkalitolerans</name>
    <dbReference type="NCBI Taxonomy" id="2282697"/>
    <lineage>
        <taxon>Bacteria</taxon>
        <taxon>Bacillati</taxon>
        <taxon>Bacillota</taxon>
        <taxon>Bacilli</taxon>
        <taxon>Bacillales</taxon>
        <taxon>Bacillaceae</taxon>
        <taxon>Thalassorhabdus</taxon>
    </lineage>
</organism>
<evidence type="ECO:0000313" key="11">
    <source>
        <dbReference type="Proteomes" id="UP001596142"/>
    </source>
</evidence>
<evidence type="ECO:0000256" key="1">
    <source>
        <dbReference type="ARBA" id="ARBA00022485"/>
    </source>
</evidence>
<keyword evidence="5 8" id="KW-0408">Iron</keyword>
<feature type="binding site" evidence="8">
    <location>
        <position position="33"/>
    </location>
    <ligand>
        <name>[4Fe-4S] cluster</name>
        <dbReference type="ChEBI" id="CHEBI:49883"/>
        <note>4Fe-4S-S-AdoMet</note>
    </ligand>
</feature>
<dbReference type="RefSeq" id="WP_385939774.1">
    <property type="nucleotide sequence ID" value="NZ_JBHSOZ010000003.1"/>
</dbReference>
<dbReference type="HAMAP" id="MF_00917">
    <property type="entry name" value="QueE"/>
    <property type="match status" value="1"/>
</dbReference>
<evidence type="ECO:0000256" key="7">
    <source>
        <dbReference type="ARBA" id="ARBA00023239"/>
    </source>
</evidence>
<gene>
    <name evidence="8 10" type="primary">queE</name>
    <name evidence="10" type="ORF">ACFPU1_07290</name>
</gene>
<feature type="binding site" evidence="8">
    <location>
        <begin position="14"/>
        <end position="16"/>
    </location>
    <ligand>
        <name>substrate</name>
    </ligand>
</feature>
<dbReference type="PANTHER" id="PTHR42836">
    <property type="entry name" value="7-CARBOXY-7-DEAZAGUANINE SYNTHASE"/>
    <property type="match status" value="1"/>
</dbReference>
<feature type="binding site" evidence="8">
    <location>
        <position position="78"/>
    </location>
    <ligand>
        <name>substrate</name>
    </ligand>
</feature>
<keyword evidence="2 8" id="KW-0949">S-adenosyl-L-methionine</keyword>
<keyword evidence="1 8" id="KW-0004">4Fe-4S</keyword>
<comment type="pathway">
    <text evidence="8">Purine metabolism; 7-cyano-7-deazaguanine biosynthesis.</text>
</comment>
<evidence type="ECO:0000256" key="8">
    <source>
        <dbReference type="HAMAP-Rule" id="MF_00917"/>
    </source>
</evidence>
<proteinExistence type="inferred from homology"/>
<feature type="binding site" evidence="8">
    <location>
        <position position="80"/>
    </location>
    <ligand>
        <name>S-adenosyl-L-methionine</name>
        <dbReference type="ChEBI" id="CHEBI:59789"/>
    </ligand>
</feature>
<reference evidence="11" key="1">
    <citation type="journal article" date="2019" name="Int. J. Syst. Evol. Microbiol.">
        <title>The Global Catalogue of Microorganisms (GCM) 10K type strain sequencing project: providing services to taxonomists for standard genome sequencing and annotation.</title>
        <authorList>
            <consortium name="The Broad Institute Genomics Platform"/>
            <consortium name="The Broad Institute Genome Sequencing Center for Infectious Disease"/>
            <person name="Wu L."/>
            <person name="Ma J."/>
        </authorList>
    </citation>
    <scope>NUCLEOTIDE SEQUENCE [LARGE SCALE GENOMIC DNA]</scope>
    <source>
        <strain evidence="11">CECT 7184</strain>
    </source>
</reference>
<dbReference type="PIRSF" id="PIRSF000370">
    <property type="entry name" value="QueE"/>
    <property type="match status" value="1"/>
</dbReference>
<comment type="cofactor">
    <cofactor evidence="8">
        <name>S-adenosyl-L-methionine</name>
        <dbReference type="ChEBI" id="CHEBI:59789"/>
    </cofactor>
    <text evidence="8">Binds 1 S-adenosyl-L-methionine per subunit.</text>
</comment>
<comment type="similarity">
    <text evidence="8">Belongs to the radical SAM superfamily. 7-carboxy-7-deazaguanine synthase family.</text>
</comment>
<evidence type="ECO:0000313" key="10">
    <source>
        <dbReference type="EMBL" id="MFC5712580.1"/>
    </source>
</evidence>
<dbReference type="SFLD" id="SFLDF00300">
    <property type="entry name" value="7-carboxy-7-deazaguanine_synth"/>
    <property type="match status" value="1"/>
</dbReference>
<dbReference type="PROSITE" id="PS51918">
    <property type="entry name" value="RADICAL_SAM"/>
    <property type="match status" value="1"/>
</dbReference>
<dbReference type="InterPro" id="IPR013785">
    <property type="entry name" value="Aldolase_TIM"/>
</dbReference>
<dbReference type="InterPro" id="IPR017742">
    <property type="entry name" value="Deazaguanine_synth"/>
</dbReference>
<dbReference type="InterPro" id="IPR058240">
    <property type="entry name" value="rSAM_sf"/>
</dbReference>
<evidence type="ECO:0000256" key="3">
    <source>
        <dbReference type="ARBA" id="ARBA00022723"/>
    </source>
</evidence>
<dbReference type="InterPro" id="IPR007197">
    <property type="entry name" value="rSAM"/>
</dbReference>
<dbReference type="NCBIfam" id="TIGR03365">
    <property type="entry name" value="Bsubt_queE"/>
    <property type="match status" value="1"/>
</dbReference>
<dbReference type="Gene3D" id="3.20.20.70">
    <property type="entry name" value="Aldolase class I"/>
    <property type="match status" value="1"/>
</dbReference>
<evidence type="ECO:0000256" key="5">
    <source>
        <dbReference type="ARBA" id="ARBA00023004"/>
    </source>
</evidence>